<comment type="caution">
    <text evidence="4">The sequence shown here is derived from an EMBL/GenBank/DDBJ whole genome shotgun (WGS) entry which is preliminary data.</text>
</comment>
<name>A0A931ASS5_9FIRM</name>
<feature type="compositionally biased region" description="Acidic residues" evidence="2">
    <location>
        <begin position="427"/>
        <end position="452"/>
    </location>
</feature>
<dbReference type="EMBL" id="JADPIE010000007">
    <property type="protein sequence ID" value="MBF8437777.1"/>
    <property type="molecule type" value="Genomic_DNA"/>
</dbReference>
<gene>
    <name evidence="4" type="ORF">I0Q91_11835</name>
</gene>
<protein>
    <submittedName>
        <fullName evidence="4">DUF3084 domain-containing protein</fullName>
    </submittedName>
</protein>
<dbReference type="Pfam" id="PF11283">
    <property type="entry name" value="DUF3084"/>
    <property type="match status" value="1"/>
</dbReference>
<dbReference type="InterPro" id="IPR021435">
    <property type="entry name" value="DUF3084"/>
</dbReference>
<keyword evidence="3" id="KW-0472">Membrane</keyword>
<keyword evidence="3" id="KW-1133">Transmembrane helix</keyword>
<reference evidence="4" key="1">
    <citation type="submission" date="2020-11" db="EMBL/GenBank/DDBJ databases">
        <title>Halonatronomonas betainensis gen. nov., sp. nov. a novel haloalkaliphilic representative of the family Halanaerobiacae capable of betaine degradation.</title>
        <authorList>
            <person name="Boltyanskaya Y."/>
            <person name="Kevbrin V."/>
            <person name="Detkova E."/>
            <person name="Grouzdev D.S."/>
            <person name="Koziaeva V."/>
            <person name="Zhilina T."/>
        </authorList>
    </citation>
    <scope>NUCLEOTIDE SEQUENCE</scope>
    <source>
        <strain evidence="4">Z-7014</strain>
    </source>
</reference>
<accession>A0A931ASS5</accession>
<evidence type="ECO:0000256" key="3">
    <source>
        <dbReference type="SAM" id="Phobius"/>
    </source>
</evidence>
<feature type="transmembrane region" description="Helical" evidence="3">
    <location>
        <begin position="42"/>
        <end position="67"/>
    </location>
</feature>
<organism evidence="4 5">
    <name type="scientific">Halonatronomonas betaini</name>
    <dbReference type="NCBI Taxonomy" id="2778430"/>
    <lineage>
        <taxon>Bacteria</taxon>
        <taxon>Bacillati</taxon>
        <taxon>Bacillota</taxon>
        <taxon>Clostridia</taxon>
        <taxon>Halanaerobiales</taxon>
        <taxon>Halarsenatibacteraceae</taxon>
        <taxon>Halonatronomonas</taxon>
    </lineage>
</organism>
<evidence type="ECO:0000313" key="4">
    <source>
        <dbReference type="EMBL" id="MBF8437777.1"/>
    </source>
</evidence>
<dbReference type="AlphaFoldDB" id="A0A931ASS5"/>
<evidence type="ECO:0000256" key="2">
    <source>
        <dbReference type="SAM" id="MobiDB-lite"/>
    </source>
</evidence>
<dbReference type="PANTHER" id="PTHR23159">
    <property type="entry name" value="CENTROSOMAL PROTEIN 2"/>
    <property type="match status" value="1"/>
</dbReference>
<feature type="region of interest" description="Disordered" evidence="2">
    <location>
        <begin position="426"/>
        <end position="452"/>
    </location>
</feature>
<evidence type="ECO:0000256" key="1">
    <source>
        <dbReference type="SAM" id="Coils"/>
    </source>
</evidence>
<keyword evidence="1" id="KW-0175">Coiled coil</keyword>
<evidence type="ECO:0000313" key="5">
    <source>
        <dbReference type="Proteomes" id="UP000621436"/>
    </source>
</evidence>
<proteinExistence type="predicted"/>
<dbReference type="Gene3D" id="1.10.287.1490">
    <property type="match status" value="1"/>
</dbReference>
<keyword evidence="5" id="KW-1185">Reference proteome</keyword>
<dbReference type="RefSeq" id="WP_270454791.1">
    <property type="nucleotide sequence ID" value="NZ_JADPIE010000007.1"/>
</dbReference>
<dbReference type="PANTHER" id="PTHR23159:SF31">
    <property type="entry name" value="CENTROSOME-ASSOCIATED PROTEIN CEP250 ISOFORM X1"/>
    <property type="match status" value="1"/>
</dbReference>
<keyword evidence="3" id="KW-0812">Transmembrane</keyword>
<feature type="coiled-coil region" evidence="1">
    <location>
        <begin position="70"/>
        <end position="216"/>
    </location>
</feature>
<dbReference type="Proteomes" id="UP000621436">
    <property type="component" value="Unassembled WGS sequence"/>
</dbReference>
<sequence length="452" mass="52233">MYAFGLILLLILLSGLVAYLGDQIGMKLGKKRISLFGLRPRYSSIIITVITGMMIAGISIVILLTAYSGLRQALFNINEVLERLNELDNRLAERTLELEELQAQRDELRDELEEVRIEFDEAEANLVEAQEDIADLEAEREQLRAERDELLAEQDELMAERDELVAERDELLTERDELDEMVENLRAQRDELDEQLEELNMELTEVNEQLEDAREQVLYFMDEDIVFRRGEIVYSEVIEGGRSENEILTDLNEFLSQANQVAQQREVQVDEETGMALHLQTEDILHAAQMLYNVEEGERLIISLAARVNVPRYDSLRADIYINRNFVVYRENEEISSAVIDADAGTNRIDNQLRELLAEVNREASLRGMLQDIDGSVGSLDFMNFYQIVNEIQAYSGEVEVSVRAAEEIWRHDRLSDNLEFEFREIESDEVDEETLDIESDEVETDEDEFDE</sequence>